<evidence type="ECO:0000313" key="1">
    <source>
        <dbReference type="Proteomes" id="UP000887579"/>
    </source>
</evidence>
<reference evidence="2" key="1">
    <citation type="submission" date="2025-08" db="UniProtKB">
        <authorList>
            <consortium name="WormBaseParasite"/>
        </authorList>
    </citation>
    <scope>IDENTIFICATION</scope>
</reference>
<dbReference type="WBParaSite" id="ES5_v2.g7076.t1">
    <property type="protein sequence ID" value="ES5_v2.g7076.t1"/>
    <property type="gene ID" value="ES5_v2.g7076"/>
</dbReference>
<sequence>MTAVIWPLKARTFWTSRMLSAFVIAICICATLTTMHWHVTHRVVNGIPKNEIKNQTTGEITITPTLKVELIKGLEKYWKIGIFCEMIMLVFVPVILVLSSNILMILALRQKNRTHDIRIKRQRRATLIVFIIASTFAISQIPSAIIAIVEHIWPHLRPTDEFRIAATFTNSLVVTGKTANFFLFCTWSSYFRKNLNRVIASKMPFLYNVFGKSIGRIQSSTRLRDSKNRLIKKIGAHRLQSQPHTTRLEYSPEGLRVNHSYPLTCHSSYHEVEDTFIEHIGENITFLTKDANVITPVTDL</sequence>
<evidence type="ECO:0000313" key="2">
    <source>
        <dbReference type="WBParaSite" id="ES5_v2.g7076.t1"/>
    </source>
</evidence>
<name>A0AC34GR61_9BILA</name>
<proteinExistence type="predicted"/>
<protein>
    <submittedName>
        <fullName evidence="2">G-protein coupled receptors family 1 profile domain-containing protein</fullName>
    </submittedName>
</protein>
<dbReference type="Proteomes" id="UP000887579">
    <property type="component" value="Unplaced"/>
</dbReference>
<accession>A0AC34GR61</accession>
<organism evidence="1 2">
    <name type="scientific">Panagrolaimus sp. ES5</name>
    <dbReference type="NCBI Taxonomy" id="591445"/>
    <lineage>
        <taxon>Eukaryota</taxon>
        <taxon>Metazoa</taxon>
        <taxon>Ecdysozoa</taxon>
        <taxon>Nematoda</taxon>
        <taxon>Chromadorea</taxon>
        <taxon>Rhabditida</taxon>
        <taxon>Tylenchina</taxon>
        <taxon>Panagrolaimomorpha</taxon>
        <taxon>Panagrolaimoidea</taxon>
        <taxon>Panagrolaimidae</taxon>
        <taxon>Panagrolaimus</taxon>
    </lineage>
</organism>